<evidence type="ECO:0000313" key="4">
    <source>
        <dbReference type="Proteomes" id="UP000697995"/>
    </source>
</evidence>
<protein>
    <submittedName>
        <fullName evidence="3">NmrA family transcriptional regulator</fullName>
    </submittedName>
</protein>
<accession>A0ABS1D0T9</accession>
<dbReference type="InterPro" id="IPR036291">
    <property type="entry name" value="NAD(P)-bd_dom_sf"/>
</dbReference>
<dbReference type="Proteomes" id="UP000697995">
    <property type="component" value="Unassembled WGS sequence"/>
</dbReference>
<feature type="domain" description="NAD(P)-binding" evidence="2">
    <location>
        <begin position="7"/>
        <end position="176"/>
    </location>
</feature>
<dbReference type="Pfam" id="PF13460">
    <property type="entry name" value="NAD_binding_10"/>
    <property type="match status" value="1"/>
</dbReference>
<sequence>MRIVVIGGSGLIGTKLVARLAAQGHAAIAASPRSGVDTLTGKGLDAALDGADAVVDVANSPRLDGDAALDFFQRSGRRLLAAAAAAGIRHHVVLSIVGTDRLQENAYFRAKQAQEALVRASGLSHSILRATQFFEFLAGIADAMTVDGRVTVPVAPFQPMAAEDVAAALAEVVAAPPRDAIIEAAGPERAPFADFVARLLRAMGDPRPVLADPRARYFGAAIDDRSLVPDAAAWRGPTRFADWLARA</sequence>
<dbReference type="RefSeq" id="WP_133221885.1">
    <property type="nucleotide sequence ID" value="NZ_NRSG01000175.1"/>
</dbReference>
<name>A0ABS1D0T9_9PROT</name>
<dbReference type="PANTHER" id="PTHR42748">
    <property type="entry name" value="NITROGEN METABOLITE REPRESSION PROTEIN NMRA FAMILY MEMBER"/>
    <property type="match status" value="1"/>
</dbReference>
<dbReference type="SUPFAM" id="SSF51735">
    <property type="entry name" value="NAD(P)-binding Rossmann-fold domains"/>
    <property type="match status" value="1"/>
</dbReference>
<dbReference type="PANTHER" id="PTHR42748:SF3">
    <property type="entry name" value="BLL4366 PROTEIN"/>
    <property type="match status" value="1"/>
</dbReference>
<dbReference type="InterPro" id="IPR051164">
    <property type="entry name" value="NmrA-like_oxidored"/>
</dbReference>
<evidence type="ECO:0000256" key="1">
    <source>
        <dbReference type="ARBA" id="ARBA00022857"/>
    </source>
</evidence>
<keyword evidence="1" id="KW-0521">NADP</keyword>
<proteinExistence type="predicted"/>
<comment type="caution">
    <text evidence="3">The sequence shown here is derived from an EMBL/GenBank/DDBJ whole genome shotgun (WGS) entry which is preliminary data.</text>
</comment>
<evidence type="ECO:0000313" key="3">
    <source>
        <dbReference type="EMBL" id="MBK1660404.1"/>
    </source>
</evidence>
<gene>
    <name evidence="3" type="ORF">CKO45_19440</name>
</gene>
<keyword evidence="4" id="KW-1185">Reference proteome</keyword>
<dbReference type="InterPro" id="IPR016040">
    <property type="entry name" value="NAD(P)-bd_dom"/>
</dbReference>
<dbReference type="Gene3D" id="3.40.50.720">
    <property type="entry name" value="NAD(P)-binding Rossmann-like Domain"/>
    <property type="match status" value="1"/>
</dbReference>
<reference evidence="3 4" key="1">
    <citation type="journal article" date="2020" name="Microorganisms">
        <title>Osmotic Adaptation and Compatible Solute Biosynthesis of Phototrophic Bacteria as Revealed from Genome Analyses.</title>
        <authorList>
            <person name="Imhoff J.F."/>
            <person name="Rahn T."/>
            <person name="Kunzel S."/>
            <person name="Keller A."/>
            <person name="Neulinger S.C."/>
        </authorList>
    </citation>
    <scope>NUCLEOTIDE SEQUENCE [LARGE SCALE GENOMIC DNA]</scope>
    <source>
        <strain evidence="3 4">DSM 15382</strain>
    </source>
</reference>
<organism evidence="3 4">
    <name type="scientific">Paracraurococcus ruber</name>
    <dbReference type="NCBI Taxonomy" id="77675"/>
    <lineage>
        <taxon>Bacteria</taxon>
        <taxon>Pseudomonadati</taxon>
        <taxon>Pseudomonadota</taxon>
        <taxon>Alphaproteobacteria</taxon>
        <taxon>Acetobacterales</taxon>
        <taxon>Roseomonadaceae</taxon>
        <taxon>Paracraurococcus</taxon>
    </lineage>
</organism>
<evidence type="ECO:0000259" key="2">
    <source>
        <dbReference type="Pfam" id="PF13460"/>
    </source>
</evidence>
<dbReference type="EMBL" id="NRSG01000175">
    <property type="protein sequence ID" value="MBK1660404.1"/>
    <property type="molecule type" value="Genomic_DNA"/>
</dbReference>